<evidence type="ECO:0000256" key="1">
    <source>
        <dbReference type="SAM" id="SignalP"/>
    </source>
</evidence>
<dbReference type="RefSeq" id="WP_305908881.1">
    <property type="nucleotide sequence ID" value="NZ_CP157743.1"/>
</dbReference>
<keyword evidence="3" id="KW-1185">Reference proteome</keyword>
<organism evidence="2 3">
    <name type="scientific">Methylomarinum roseum</name>
    <dbReference type="NCBI Taxonomy" id="3067653"/>
    <lineage>
        <taxon>Bacteria</taxon>
        <taxon>Pseudomonadati</taxon>
        <taxon>Pseudomonadota</taxon>
        <taxon>Gammaproteobacteria</taxon>
        <taxon>Methylococcales</taxon>
        <taxon>Methylococcaceae</taxon>
        <taxon>Methylomarinum</taxon>
    </lineage>
</organism>
<dbReference type="KEGG" id="mech:Q9L42_008445"/>
<sequence>MTRLAVMVVALSLQACAHVGLDSEADVAAENCYAYRYGDKLRRINFAQAFDWCHRAARWGDANSQTLLGELYYLGLGGAQDWTLAAQWYGKAAKQGHAHSQYMLYRIYRHSEQGDEREQADYWLKQARLSGYKLALQK</sequence>
<dbReference type="Pfam" id="PF08238">
    <property type="entry name" value="Sel1"/>
    <property type="match status" value="2"/>
</dbReference>
<gene>
    <name evidence="2" type="ORF">Q9L42_008445</name>
</gene>
<name>A0AAU7NYS5_9GAMM</name>
<dbReference type="InterPro" id="IPR006597">
    <property type="entry name" value="Sel1-like"/>
</dbReference>
<keyword evidence="1" id="KW-0732">Signal</keyword>
<dbReference type="EMBL" id="CP157743">
    <property type="protein sequence ID" value="XBS22138.1"/>
    <property type="molecule type" value="Genomic_DNA"/>
</dbReference>
<evidence type="ECO:0000313" key="2">
    <source>
        <dbReference type="EMBL" id="XBS22138.1"/>
    </source>
</evidence>
<evidence type="ECO:0008006" key="4">
    <source>
        <dbReference type="Google" id="ProtNLM"/>
    </source>
</evidence>
<feature type="chain" id="PRO_5043436916" description="Sel1 repeat family protein" evidence="1">
    <location>
        <begin position="18"/>
        <end position="138"/>
    </location>
</feature>
<dbReference type="PROSITE" id="PS51257">
    <property type="entry name" value="PROKAR_LIPOPROTEIN"/>
    <property type="match status" value="1"/>
</dbReference>
<proteinExistence type="predicted"/>
<dbReference type="InterPro" id="IPR050767">
    <property type="entry name" value="Sel1_AlgK"/>
</dbReference>
<accession>A0AAU7NYS5</accession>
<dbReference type="Proteomes" id="UP001225378">
    <property type="component" value="Chromosome"/>
</dbReference>
<dbReference type="PANTHER" id="PTHR11102:SF160">
    <property type="entry name" value="ERAD-ASSOCIATED E3 UBIQUITIN-PROTEIN LIGASE COMPONENT HRD3"/>
    <property type="match status" value="1"/>
</dbReference>
<feature type="signal peptide" evidence="1">
    <location>
        <begin position="1"/>
        <end position="17"/>
    </location>
</feature>
<dbReference type="Gene3D" id="1.25.40.10">
    <property type="entry name" value="Tetratricopeptide repeat domain"/>
    <property type="match status" value="1"/>
</dbReference>
<protein>
    <recommendedName>
        <fullName evidence="4">Sel1 repeat family protein</fullName>
    </recommendedName>
</protein>
<dbReference type="SMART" id="SM00671">
    <property type="entry name" value="SEL1"/>
    <property type="match status" value="2"/>
</dbReference>
<evidence type="ECO:0000313" key="3">
    <source>
        <dbReference type="Proteomes" id="UP001225378"/>
    </source>
</evidence>
<dbReference type="InterPro" id="IPR011990">
    <property type="entry name" value="TPR-like_helical_dom_sf"/>
</dbReference>
<dbReference type="PANTHER" id="PTHR11102">
    <property type="entry name" value="SEL-1-LIKE PROTEIN"/>
    <property type="match status" value="1"/>
</dbReference>
<dbReference type="AlphaFoldDB" id="A0AAU7NYS5"/>
<reference evidence="2 3" key="1">
    <citation type="journal article" date="2024" name="Microbiology">
        <title>Methylomarinum rosea sp. nov., a novel halophilic methanotrophic bacterium from the hypersaline Lake Elton.</title>
        <authorList>
            <person name="Suleimanov R.Z."/>
            <person name="Oshkin I.Y."/>
            <person name="Danilova O.V."/>
            <person name="Suzina N.E."/>
            <person name="Dedysh S.N."/>
        </authorList>
    </citation>
    <scope>NUCLEOTIDE SEQUENCE [LARGE SCALE GENOMIC DNA]</scope>
    <source>
        <strain evidence="2 3">Ch1-1</strain>
    </source>
</reference>
<dbReference type="SUPFAM" id="SSF81901">
    <property type="entry name" value="HCP-like"/>
    <property type="match status" value="1"/>
</dbReference>